<gene>
    <name evidence="4" type="ORF">LTRI10_LOCUS9040</name>
</gene>
<evidence type="ECO:0000313" key="4">
    <source>
        <dbReference type="EMBL" id="CAL1361675.1"/>
    </source>
</evidence>
<accession>A0AAV2CYQ2</accession>
<evidence type="ECO:0000313" key="5">
    <source>
        <dbReference type="Proteomes" id="UP001497516"/>
    </source>
</evidence>
<feature type="chain" id="PRO_5043393583" description="Cupin type-1 domain-containing protein" evidence="2">
    <location>
        <begin position="19"/>
        <end position="184"/>
    </location>
</feature>
<sequence length="184" mass="20517">MDFVFHILALFFKCGVQGEGISITAQRFRAAPRLTNPSRSLNQGSRDQHQKIRKIRQGDIIAIPARVADWFYNDGQSPLVLVQIMDTSNFANQLDQNFTKFFLAGNPQRESKGRGDSLRGTCTVELRRGEAAALEARSNGPTTSSKPSTSSSWPRRSTSTLTWQGGSRTSSSRGRRWKIGLVWV</sequence>
<dbReference type="SUPFAM" id="SSF51182">
    <property type="entry name" value="RmlC-like cupins"/>
    <property type="match status" value="1"/>
</dbReference>
<dbReference type="Proteomes" id="UP001497516">
    <property type="component" value="Chromosome 10"/>
</dbReference>
<evidence type="ECO:0000256" key="2">
    <source>
        <dbReference type="SAM" id="SignalP"/>
    </source>
</evidence>
<dbReference type="InterPro" id="IPR014710">
    <property type="entry name" value="RmlC-like_jellyroll"/>
</dbReference>
<dbReference type="Gene3D" id="2.60.120.10">
    <property type="entry name" value="Jelly Rolls"/>
    <property type="match status" value="1"/>
</dbReference>
<feature type="region of interest" description="Disordered" evidence="1">
    <location>
        <begin position="134"/>
        <end position="172"/>
    </location>
</feature>
<proteinExistence type="predicted"/>
<dbReference type="EMBL" id="OZ034814">
    <property type="protein sequence ID" value="CAL1361675.1"/>
    <property type="molecule type" value="Genomic_DNA"/>
</dbReference>
<name>A0AAV2CYQ2_9ROSI</name>
<evidence type="ECO:0000259" key="3">
    <source>
        <dbReference type="Pfam" id="PF00190"/>
    </source>
</evidence>
<dbReference type="InterPro" id="IPR006045">
    <property type="entry name" value="Cupin_1"/>
</dbReference>
<protein>
    <recommendedName>
        <fullName evidence="3">Cupin type-1 domain-containing protein</fullName>
    </recommendedName>
</protein>
<keyword evidence="2" id="KW-0732">Signal</keyword>
<dbReference type="InterPro" id="IPR011051">
    <property type="entry name" value="RmlC_Cupin_sf"/>
</dbReference>
<dbReference type="AlphaFoldDB" id="A0AAV2CYQ2"/>
<feature type="domain" description="Cupin type-1" evidence="3">
    <location>
        <begin position="42"/>
        <end position="106"/>
    </location>
</feature>
<keyword evidence="5" id="KW-1185">Reference proteome</keyword>
<dbReference type="Pfam" id="PF00190">
    <property type="entry name" value="Cupin_1"/>
    <property type="match status" value="1"/>
</dbReference>
<evidence type="ECO:0000256" key="1">
    <source>
        <dbReference type="SAM" id="MobiDB-lite"/>
    </source>
</evidence>
<organism evidence="4 5">
    <name type="scientific">Linum trigynum</name>
    <dbReference type="NCBI Taxonomy" id="586398"/>
    <lineage>
        <taxon>Eukaryota</taxon>
        <taxon>Viridiplantae</taxon>
        <taxon>Streptophyta</taxon>
        <taxon>Embryophyta</taxon>
        <taxon>Tracheophyta</taxon>
        <taxon>Spermatophyta</taxon>
        <taxon>Magnoliopsida</taxon>
        <taxon>eudicotyledons</taxon>
        <taxon>Gunneridae</taxon>
        <taxon>Pentapetalae</taxon>
        <taxon>rosids</taxon>
        <taxon>fabids</taxon>
        <taxon>Malpighiales</taxon>
        <taxon>Linaceae</taxon>
        <taxon>Linum</taxon>
    </lineage>
</organism>
<reference evidence="4 5" key="1">
    <citation type="submission" date="2024-04" db="EMBL/GenBank/DDBJ databases">
        <authorList>
            <person name="Fracassetti M."/>
        </authorList>
    </citation>
    <scope>NUCLEOTIDE SEQUENCE [LARGE SCALE GENOMIC DNA]</scope>
</reference>
<feature type="signal peptide" evidence="2">
    <location>
        <begin position="1"/>
        <end position="18"/>
    </location>
</feature>